<dbReference type="InterPro" id="IPR013785">
    <property type="entry name" value="Aldolase_TIM"/>
</dbReference>
<proteinExistence type="inferred from homology"/>
<dbReference type="OrthoDB" id="9778880at2"/>
<dbReference type="RefSeq" id="WP_045279122.1">
    <property type="nucleotide sequence ID" value="NZ_CAKKLT010000035.1"/>
</dbReference>
<evidence type="ECO:0000256" key="1">
    <source>
        <dbReference type="ARBA" id="ARBA00007592"/>
    </source>
</evidence>
<dbReference type="EMBL" id="JYIW01000024">
    <property type="protein sequence ID" value="KJL29113.1"/>
    <property type="molecule type" value="Genomic_DNA"/>
</dbReference>
<comment type="similarity">
    <text evidence="1 3">Belongs to the DapA family.</text>
</comment>
<evidence type="ECO:0000256" key="5">
    <source>
        <dbReference type="PIRSR" id="PIRSR001365-2"/>
    </source>
</evidence>
<dbReference type="PRINTS" id="PR00146">
    <property type="entry name" value="DHPICSNTHASE"/>
</dbReference>
<comment type="caution">
    <text evidence="6">The sequence shown here is derived from an EMBL/GenBank/DDBJ whole genome shotgun (WGS) entry which is preliminary data.</text>
</comment>
<evidence type="ECO:0000313" key="6">
    <source>
        <dbReference type="EMBL" id="KJL29113.1"/>
    </source>
</evidence>
<dbReference type="PANTHER" id="PTHR12128:SF66">
    <property type="entry name" value="4-HYDROXY-2-OXOGLUTARATE ALDOLASE, MITOCHONDRIAL"/>
    <property type="match status" value="1"/>
</dbReference>
<feature type="active site" description="Schiff-base intermediate with substrate" evidence="4">
    <location>
        <position position="159"/>
    </location>
</feature>
<dbReference type="PATRIC" id="fig|82380.11.peg.1775"/>
<accession>A0A0F0L7I7</accession>
<feature type="binding site" evidence="5">
    <location>
        <position position="44"/>
    </location>
    <ligand>
        <name>pyruvate</name>
        <dbReference type="ChEBI" id="CHEBI:15361"/>
    </ligand>
</feature>
<dbReference type="SUPFAM" id="SSF51569">
    <property type="entry name" value="Aldolase"/>
    <property type="match status" value="1"/>
</dbReference>
<dbReference type="GO" id="GO:0005829">
    <property type="term" value="C:cytosol"/>
    <property type="evidence" value="ECO:0007669"/>
    <property type="project" value="TreeGrafter"/>
</dbReference>
<dbReference type="Gene3D" id="3.20.20.70">
    <property type="entry name" value="Aldolase class I"/>
    <property type="match status" value="1"/>
</dbReference>
<dbReference type="GO" id="GO:0008840">
    <property type="term" value="F:4-hydroxy-tetrahydrodipicolinate synthase activity"/>
    <property type="evidence" value="ECO:0007669"/>
    <property type="project" value="UniProtKB-EC"/>
</dbReference>
<dbReference type="Proteomes" id="UP000033640">
    <property type="component" value="Unassembled WGS sequence"/>
</dbReference>
<evidence type="ECO:0000256" key="4">
    <source>
        <dbReference type="PIRSR" id="PIRSR001365-1"/>
    </source>
</evidence>
<gene>
    <name evidence="6" type="primary">dapA_3</name>
    <name evidence="6" type="ORF">RS83_01738</name>
</gene>
<evidence type="ECO:0000256" key="2">
    <source>
        <dbReference type="ARBA" id="ARBA00023239"/>
    </source>
</evidence>
<evidence type="ECO:0000256" key="3">
    <source>
        <dbReference type="PIRNR" id="PIRNR001365"/>
    </source>
</evidence>
<evidence type="ECO:0000313" key="7">
    <source>
        <dbReference type="Proteomes" id="UP000033640"/>
    </source>
</evidence>
<dbReference type="EC" id="4.3.3.7" evidence="6"/>
<dbReference type="CDD" id="cd00408">
    <property type="entry name" value="DHDPS-like"/>
    <property type="match status" value="1"/>
</dbReference>
<reference evidence="6 7" key="1">
    <citation type="submission" date="2015-02" db="EMBL/GenBank/DDBJ databases">
        <title>Draft genome sequences of ten Microbacterium spp. with emphasis on heavy metal contaminated environments.</title>
        <authorList>
            <person name="Corretto E."/>
        </authorList>
    </citation>
    <scope>NUCLEOTIDE SEQUENCE [LARGE SCALE GENOMIC DNA]</scope>
    <source>
        <strain evidence="6 7">BEL4b</strain>
    </source>
</reference>
<organism evidence="6 7">
    <name type="scientific">Microbacterium oxydans</name>
    <dbReference type="NCBI Taxonomy" id="82380"/>
    <lineage>
        <taxon>Bacteria</taxon>
        <taxon>Bacillati</taxon>
        <taxon>Actinomycetota</taxon>
        <taxon>Actinomycetes</taxon>
        <taxon>Micrococcales</taxon>
        <taxon>Microbacteriaceae</taxon>
        <taxon>Microbacterium</taxon>
    </lineage>
</organism>
<dbReference type="PANTHER" id="PTHR12128">
    <property type="entry name" value="DIHYDRODIPICOLINATE SYNTHASE"/>
    <property type="match status" value="1"/>
</dbReference>
<dbReference type="AlphaFoldDB" id="A0A0F0L7I7"/>
<protein>
    <submittedName>
        <fullName evidence="6">4-hydroxy-tetrahydrodipicolinate synthase</fullName>
        <ecNumber evidence="6">4.3.3.7</ecNumber>
    </submittedName>
</protein>
<dbReference type="InterPro" id="IPR002220">
    <property type="entry name" value="DapA-like"/>
</dbReference>
<dbReference type="SMART" id="SM01130">
    <property type="entry name" value="DHDPS"/>
    <property type="match status" value="1"/>
</dbReference>
<feature type="active site" description="Proton donor/acceptor" evidence="4">
    <location>
        <position position="131"/>
    </location>
</feature>
<dbReference type="Pfam" id="PF00701">
    <property type="entry name" value="DHDPS"/>
    <property type="match status" value="1"/>
</dbReference>
<dbReference type="PIRSF" id="PIRSF001365">
    <property type="entry name" value="DHDPS"/>
    <property type="match status" value="1"/>
</dbReference>
<sequence>MFSGLNAFPHTPLRDESFDEAAFARLIERLLVAGVDSITALGSTGSYMYLDRDERRRVAEAAVRHAGDVPVMVGIGAIRTSHVQQLADDAQQAGAGAVLLAPVTYQRLGDDEVFGLFEAVTAGLSVPLAVYDNPGTTHVTFSDDLYARIATLPKVASIKIPGISADPVEASGRVEKLRTLLPSTVTIGISGDASAATGLNAGCDAWYSAIGGILPAPAVAITRAALSGDTDRASAGSARLLPLWTLFGEYGSYRVTAAIGEHLGLLAPDSLPRPVRGLDASGRARVERIIAELQLSD</sequence>
<keyword evidence="2 3" id="KW-0456">Lyase</keyword>
<name>A0A0F0L7I7_9MICO</name>